<accession>A0ABY6C898</accession>
<protein>
    <submittedName>
        <fullName evidence="2">Uncharacterized protein</fullName>
    </submittedName>
</protein>
<evidence type="ECO:0000256" key="1">
    <source>
        <dbReference type="SAM" id="MobiDB-lite"/>
    </source>
</evidence>
<dbReference type="EMBL" id="CP104965">
    <property type="protein sequence ID" value="UXN68446.1"/>
    <property type="molecule type" value="Genomic_DNA"/>
</dbReference>
<dbReference type="Proteomes" id="UP001061862">
    <property type="component" value="Chromosome"/>
</dbReference>
<organism evidence="2 3">
    <name type="scientific">Devosia neptuniae</name>
    <dbReference type="NCBI Taxonomy" id="191302"/>
    <lineage>
        <taxon>Bacteria</taxon>
        <taxon>Pseudomonadati</taxon>
        <taxon>Pseudomonadota</taxon>
        <taxon>Alphaproteobacteria</taxon>
        <taxon>Hyphomicrobiales</taxon>
        <taxon>Devosiaceae</taxon>
        <taxon>Devosia</taxon>
    </lineage>
</organism>
<feature type="compositionally biased region" description="Basic and acidic residues" evidence="1">
    <location>
        <begin position="164"/>
        <end position="180"/>
    </location>
</feature>
<keyword evidence="3" id="KW-1185">Reference proteome</keyword>
<reference evidence="2 3" key="1">
    <citation type="submission" date="2022-09" db="EMBL/GenBank/DDBJ databases">
        <title>Interaction between co-microsymbionts with complementary sets of symbiotic genes in legume-rhizobium systems.</title>
        <authorList>
            <person name="Safronova V."/>
            <person name="Sazanova A."/>
            <person name="Afonin A."/>
            <person name="Chirak E."/>
        </authorList>
    </citation>
    <scope>NUCLEOTIDE SEQUENCE [LARGE SCALE GENOMIC DNA]</scope>
    <source>
        <strain evidence="2 3">A18/4-1</strain>
    </source>
</reference>
<gene>
    <name evidence="2" type="ORF">N8A98_14375</name>
</gene>
<evidence type="ECO:0000313" key="2">
    <source>
        <dbReference type="EMBL" id="UXN68446.1"/>
    </source>
</evidence>
<sequence length="180" mass="19804">MILSKGISHVGYNEAEQGMLSIPVDPREVKAITHEMPLGFVTVPKEAELLDISYPLFSKIVRAGIIPIQQPNLRTGPKAAGGSRIGSLCRAVHFASRRFGRDGCSPTAHQKVDEAEWSGSRPHPPSHTRDPFSSKRSQQTPLEVKSASKTKGPAAGLFFATEMIEPKHSERRTIIEPEWK</sequence>
<feature type="region of interest" description="Disordered" evidence="1">
    <location>
        <begin position="100"/>
        <end position="180"/>
    </location>
</feature>
<proteinExistence type="predicted"/>
<dbReference type="RefSeq" id="WP_262166319.1">
    <property type="nucleotide sequence ID" value="NZ_CP104965.1"/>
</dbReference>
<evidence type="ECO:0000313" key="3">
    <source>
        <dbReference type="Proteomes" id="UP001061862"/>
    </source>
</evidence>
<name>A0ABY6C898_9HYPH</name>